<evidence type="ECO:0000313" key="2">
    <source>
        <dbReference type="EMBL" id="UWX05280.1"/>
    </source>
</evidence>
<dbReference type="InterPro" id="IPR036968">
    <property type="entry name" value="Enolpyruvate_Tfrase_sf"/>
</dbReference>
<feature type="region of interest" description="Disordered" evidence="1">
    <location>
        <begin position="1"/>
        <end position="84"/>
    </location>
</feature>
<evidence type="ECO:0000313" key="3">
    <source>
        <dbReference type="Proteomes" id="UP001058120"/>
    </source>
</evidence>
<evidence type="ECO:0000256" key="1">
    <source>
        <dbReference type="SAM" id="MobiDB-lite"/>
    </source>
</evidence>
<keyword evidence="3" id="KW-1185">Reference proteome</keyword>
<accession>A0ABY5XZG2</accession>
<dbReference type="InterPro" id="IPR013792">
    <property type="entry name" value="RNA3'P_cycl/enolpyr_Trfase_a/b"/>
</dbReference>
<name>A0ABY5XZG2_9BACT</name>
<dbReference type="EMBL" id="CP065938">
    <property type="protein sequence ID" value="UWX05280.1"/>
    <property type="molecule type" value="Genomic_DNA"/>
</dbReference>
<dbReference type="SUPFAM" id="SSF55205">
    <property type="entry name" value="EPT/RTPC-like"/>
    <property type="match status" value="1"/>
</dbReference>
<dbReference type="Proteomes" id="UP001058120">
    <property type="component" value="Chromosome"/>
</dbReference>
<gene>
    <name evidence="2" type="ORF">JBF11_07435</name>
</gene>
<sequence>MSNFSGTADDNGRKFHKFDGHKKNFQKSGERSRSRFENHKDKEHAAGFRERNEGRQERPARFGDDKRFERNERNGRNDRAKRERISPKQADLLEVCDLDRGIIKLIAKRAKVIERMIQYKSLDAVTEKSIRTSWEQNTNKYCPDPKISRELYLLVQSIKAVDETDYDHAYNLAPLPIPVQVDLQAPASVRLARFYMMLAAASGQKTCMKNLALTDSLIHLIKSLNVLGGDLWFENNGTVFSRESKGLQRGSDKIIHVGSDEQSLWICLALCLGLPYHLKITGENQLCKIDFAPVAKFLAQFNARLVQVIPASEGLPIRIEASGMISETIRIPAALPMDFVFALILASPFWESAVTFDMSEYYQELQKDDEKLRAWNTNLEDILDCIALCRLPVAMQENSISTRHEPVRIPEEIALASDGELCASFFLLPAFTSGSVSLKGQWNGRGQQKYLAQIMDFAGLEFSVQGNAATAKGVSGNARKNSIPPCNKATSALLALWAKVNGQDMNLAQSNKDCPLTASFLAHLGYTEDLERGEDLYDPFMAPGAEWAVAYALAAYLRPRVKLVNPNILNDYYPFFWRMYNTLPNPSIDKAERKDDTPKPRRVIAQGVYADLPKPLSSDDD</sequence>
<dbReference type="RefSeq" id="WP_334314852.1">
    <property type="nucleotide sequence ID" value="NZ_CP065938.1"/>
</dbReference>
<proteinExistence type="predicted"/>
<feature type="compositionally biased region" description="Basic and acidic residues" evidence="1">
    <location>
        <begin position="10"/>
        <end position="84"/>
    </location>
</feature>
<dbReference type="Gene3D" id="3.65.10.10">
    <property type="entry name" value="Enolpyruvate transferase domain"/>
    <property type="match status" value="1"/>
</dbReference>
<reference evidence="2" key="1">
    <citation type="submission" date="2020-12" db="EMBL/GenBank/DDBJ databases">
        <title>Taurinivorans muris gen. nov., sp. nov., fundamental and realized metabolic niche of a ubiquitous sulfidogenic bacterium in the murine intestine.</title>
        <authorList>
            <person name="Ye H."/>
            <person name="Hanson B.T."/>
            <person name="Loy A."/>
        </authorList>
    </citation>
    <scope>NUCLEOTIDE SEQUENCE</scope>
    <source>
        <strain evidence="2">LT0009</strain>
    </source>
</reference>
<protein>
    <submittedName>
        <fullName evidence="2">Uncharacterized protein</fullName>
    </submittedName>
</protein>
<organism evidence="2 3">
    <name type="scientific">Taurinivorans muris</name>
    <dbReference type="NCBI Taxonomy" id="2787751"/>
    <lineage>
        <taxon>Bacteria</taxon>
        <taxon>Pseudomonadati</taxon>
        <taxon>Thermodesulfobacteriota</taxon>
        <taxon>Desulfovibrionia</taxon>
        <taxon>Desulfovibrionales</taxon>
        <taxon>Desulfovibrionaceae</taxon>
        <taxon>Taurinivorans</taxon>
    </lineage>
</organism>